<organism evidence="3 4">
    <name type="scientific">Pseudaquabacterium terrae</name>
    <dbReference type="NCBI Taxonomy" id="2732868"/>
    <lineage>
        <taxon>Bacteria</taxon>
        <taxon>Pseudomonadati</taxon>
        <taxon>Pseudomonadota</taxon>
        <taxon>Betaproteobacteria</taxon>
        <taxon>Burkholderiales</taxon>
        <taxon>Sphaerotilaceae</taxon>
        <taxon>Pseudaquabacterium</taxon>
    </lineage>
</organism>
<dbReference type="EMBL" id="JABRWJ010000018">
    <property type="protein sequence ID" value="NRF72096.1"/>
    <property type="molecule type" value="Genomic_DNA"/>
</dbReference>
<feature type="signal peptide" evidence="1">
    <location>
        <begin position="1"/>
        <end position="21"/>
    </location>
</feature>
<protein>
    <submittedName>
        <fullName evidence="3">PEP-CTERM sorting domain-containing protein</fullName>
    </submittedName>
</protein>
<accession>A0ABX2ETY5</accession>
<feature type="domain" description="Ice-binding protein C-terminal" evidence="2">
    <location>
        <begin position="173"/>
        <end position="196"/>
    </location>
</feature>
<evidence type="ECO:0000313" key="4">
    <source>
        <dbReference type="Proteomes" id="UP000737171"/>
    </source>
</evidence>
<dbReference type="Pfam" id="PF07589">
    <property type="entry name" value="PEP-CTERM"/>
    <property type="match status" value="1"/>
</dbReference>
<proteinExistence type="predicted"/>
<comment type="caution">
    <text evidence="3">The sequence shown here is derived from an EMBL/GenBank/DDBJ whole genome shotgun (WGS) entry which is preliminary data.</text>
</comment>
<feature type="chain" id="PRO_5046129071" evidence="1">
    <location>
        <begin position="22"/>
        <end position="199"/>
    </location>
</feature>
<evidence type="ECO:0000313" key="3">
    <source>
        <dbReference type="EMBL" id="NRF72096.1"/>
    </source>
</evidence>
<keyword evidence="1" id="KW-0732">Signal</keyword>
<keyword evidence="4" id="KW-1185">Reference proteome</keyword>
<dbReference type="Proteomes" id="UP000737171">
    <property type="component" value="Unassembled WGS sequence"/>
</dbReference>
<dbReference type="InterPro" id="IPR013424">
    <property type="entry name" value="Ice-binding_C"/>
</dbReference>
<gene>
    <name evidence="3" type="ORF">HLB44_34445</name>
</gene>
<dbReference type="NCBIfam" id="TIGR02595">
    <property type="entry name" value="PEP_CTERM"/>
    <property type="match status" value="1"/>
</dbReference>
<reference evidence="3 4" key="1">
    <citation type="submission" date="2020-05" db="EMBL/GenBank/DDBJ databases">
        <title>Aquincola sp. isolate from soil.</title>
        <authorList>
            <person name="Han J."/>
            <person name="Kim D.-U."/>
        </authorList>
    </citation>
    <scope>NUCLEOTIDE SEQUENCE [LARGE SCALE GENOMIC DNA]</scope>
    <source>
        <strain evidence="3 4">S2</strain>
    </source>
</reference>
<sequence>MNFKALAATAAALFSLGGAQAAVTTINFDDLAAPCLFSGQAPLTNQYAALGVTFQAVNGPEMEVLNQCGGFGFNAHSGTDFLAYNTAVTGSQFDAIITATLGSASIWAASNQGGTATLQAFDALNNLVDSDSLALSSSWQQLSISGNDIAYLRLVSTASQFGAFDDLQFDPAAIPEPATLALVGMALLGIRASRRRSAT</sequence>
<name>A0ABX2ETY5_9BURK</name>
<dbReference type="RefSeq" id="WP_173134687.1">
    <property type="nucleotide sequence ID" value="NZ_JABRWJ010000018.1"/>
</dbReference>
<evidence type="ECO:0000256" key="1">
    <source>
        <dbReference type="SAM" id="SignalP"/>
    </source>
</evidence>
<evidence type="ECO:0000259" key="2">
    <source>
        <dbReference type="Pfam" id="PF07589"/>
    </source>
</evidence>